<proteinExistence type="predicted"/>
<dbReference type="GO" id="GO:0006779">
    <property type="term" value="P:porphyrin-containing compound biosynthetic process"/>
    <property type="evidence" value="ECO:0007669"/>
    <property type="project" value="InterPro"/>
</dbReference>
<feature type="domain" description="Uroporphyrinogen decarboxylase (URO-D)" evidence="7">
    <location>
        <begin position="5"/>
        <end position="337"/>
    </location>
</feature>
<dbReference type="InterPro" id="IPR006360">
    <property type="entry name" value="Mtase_MtaA_CmuA"/>
</dbReference>
<evidence type="ECO:0000256" key="6">
    <source>
        <dbReference type="ARBA" id="ARBA00022994"/>
    </source>
</evidence>
<evidence type="ECO:0000313" key="8">
    <source>
        <dbReference type="EMBL" id="SHG78425.1"/>
    </source>
</evidence>
<dbReference type="AlphaFoldDB" id="A0A1M5MMF5"/>
<keyword evidence="3 8" id="KW-0808">Transferase</keyword>
<evidence type="ECO:0000259" key="7">
    <source>
        <dbReference type="Pfam" id="PF01208"/>
    </source>
</evidence>
<dbReference type="Proteomes" id="UP000243255">
    <property type="component" value="Unassembled WGS sequence"/>
</dbReference>
<accession>A0A1M5MMF5</accession>
<dbReference type="GO" id="GO:0046872">
    <property type="term" value="F:metal ion binding"/>
    <property type="evidence" value="ECO:0007669"/>
    <property type="project" value="UniProtKB-KW"/>
</dbReference>
<dbReference type="InterPro" id="IPR052024">
    <property type="entry name" value="Methanogen_methyltrans"/>
</dbReference>
<dbReference type="GO" id="GO:0008168">
    <property type="term" value="F:methyltransferase activity"/>
    <property type="evidence" value="ECO:0007669"/>
    <property type="project" value="UniProtKB-KW"/>
</dbReference>
<dbReference type="GO" id="GO:0006730">
    <property type="term" value="P:one-carbon metabolic process"/>
    <property type="evidence" value="ECO:0007669"/>
    <property type="project" value="InterPro"/>
</dbReference>
<dbReference type="PANTHER" id="PTHR47099:SF1">
    <property type="entry name" value="METHYLCOBAMIDE:COM METHYLTRANSFERASE MTBA"/>
    <property type="match status" value="1"/>
</dbReference>
<keyword evidence="5" id="KW-0862">Zinc</keyword>
<dbReference type="RefSeq" id="WP_073124862.1">
    <property type="nucleotide sequence ID" value="NZ_BAABCH010000024.1"/>
</dbReference>
<dbReference type="NCBIfam" id="NF004889">
    <property type="entry name" value="PRK06252.1"/>
    <property type="match status" value="1"/>
</dbReference>
<sequence>MDTCKERLIKVLNREKVDRPPCICPGGMMNMVVEDVMDIKGISWPDAHFSPNQMAELTYGVYENGGFENCGVPFCMTIEAESMGARVDFGTKVTEPRVNFYPMNCIEDYKKLKKMDVSTGRAKVVLDAIRYLKDKDENVPVIANVVGPISVATSLIEPTIFYKALTKNKKTVHEFLEFVTDGILEFARAQIDAGADLIAIADPSATGEILGPKKFDEFVVPYINRILDKLNEDNKVLSIVHICGRLKSIYPQLNKINSSSISFDSITDEKQVIQNVSDKAIMGNVSTYALEYGTNEKVKAIGKNCIKNGVDILSPACGIGARTSIKNIQAMVNGAKETNA</sequence>
<gene>
    <name evidence="8" type="ORF">SAMN04488530_10773</name>
</gene>
<dbReference type="Gene3D" id="3.20.20.210">
    <property type="match status" value="1"/>
</dbReference>
<dbReference type="NCBIfam" id="TIGR01463">
    <property type="entry name" value="mtaA_cmuA"/>
    <property type="match status" value="1"/>
</dbReference>
<reference evidence="9" key="1">
    <citation type="submission" date="2016-11" db="EMBL/GenBank/DDBJ databases">
        <authorList>
            <person name="Varghese N."/>
            <person name="Submissions S."/>
        </authorList>
    </citation>
    <scope>NUCLEOTIDE SEQUENCE [LARGE SCALE GENOMIC DNA]</scope>
    <source>
        <strain evidence="9">DSM 2635</strain>
    </source>
</reference>
<protein>
    <submittedName>
        <fullName evidence="8">[methyl-Co(III) methanol-specific corrinoid protein]:coenzyme M methyltransferase</fullName>
    </submittedName>
</protein>
<evidence type="ECO:0000256" key="5">
    <source>
        <dbReference type="ARBA" id="ARBA00022833"/>
    </source>
</evidence>
<keyword evidence="4" id="KW-0479">Metal-binding</keyword>
<keyword evidence="2 8" id="KW-0489">Methyltransferase</keyword>
<evidence type="ECO:0000313" key="9">
    <source>
        <dbReference type="Proteomes" id="UP000243255"/>
    </source>
</evidence>
<dbReference type="Pfam" id="PF01208">
    <property type="entry name" value="URO-D"/>
    <property type="match status" value="1"/>
</dbReference>
<dbReference type="STRING" id="1121321.SAMN04488530_10773"/>
<dbReference type="OrthoDB" id="8452307at2"/>
<evidence type="ECO:0000256" key="3">
    <source>
        <dbReference type="ARBA" id="ARBA00022679"/>
    </source>
</evidence>
<dbReference type="SUPFAM" id="SSF51726">
    <property type="entry name" value="UROD/MetE-like"/>
    <property type="match status" value="1"/>
</dbReference>
<keyword evidence="6" id="KW-0484">Methanogenesis</keyword>
<dbReference type="PANTHER" id="PTHR47099">
    <property type="entry name" value="METHYLCOBAMIDE:COM METHYLTRANSFERASE MTBA"/>
    <property type="match status" value="1"/>
</dbReference>
<evidence type="ECO:0000256" key="1">
    <source>
        <dbReference type="ARBA" id="ARBA00001947"/>
    </source>
</evidence>
<organism evidence="8 9">
    <name type="scientific">Asaccharospora irregularis DSM 2635</name>
    <dbReference type="NCBI Taxonomy" id="1121321"/>
    <lineage>
        <taxon>Bacteria</taxon>
        <taxon>Bacillati</taxon>
        <taxon>Bacillota</taxon>
        <taxon>Clostridia</taxon>
        <taxon>Peptostreptococcales</taxon>
        <taxon>Peptostreptococcaceae</taxon>
        <taxon>Asaccharospora</taxon>
    </lineage>
</organism>
<dbReference type="EMBL" id="FQWX01000007">
    <property type="protein sequence ID" value="SHG78425.1"/>
    <property type="molecule type" value="Genomic_DNA"/>
</dbReference>
<name>A0A1M5MMF5_9FIRM</name>
<dbReference type="GO" id="GO:0032259">
    <property type="term" value="P:methylation"/>
    <property type="evidence" value="ECO:0007669"/>
    <property type="project" value="UniProtKB-KW"/>
</dbReference>
<keyword evidence="9" id="KW-1185">Reference proteome</keyword>
<dbReference type="InterPro" id="IPR000257">
    <property type="entry name" value="Uroporphyrinogen_deCOase"/>
</dbReference>
<evidence type="ECO:0000256" key="2">
    <source>
        <dbReference type="ARBA" id="ARBA00022603"/>
    </source>
</evidence>
<comment type="cofactor">
    <cofactor evidence="1">
        <name>Zn(2+)</name>
        <dbReference type="ChEBI" id="CHEBI:29105"/>
    </cofactor>
</comment>
<dbReference type="InterPro" id="IPR038071">
    <property type="entry name" value="UROD/MetE-like_sf"/>
</dbReference>
<evidence type="ECO:0000256" key="4">
    <source>
        <dbReference type="ARBA" id="ARBA00022723"/>
    </source>
</evidence>
<dbReference type="GO" id="GO:0004853">
    <property type="term" value="F:uroporphyrinogen decarboxylase activity"/>
    <property type="evidence" value="ECO:0007669"/>
    <property type="project" value="InterPro"/>
</dbReference>
<dbReference type="GO" id="GO:0015948">
    <property type="term" value="P:methanogenesis"/>
    <property type="evidence" value="ECO:0007669"/>
    <property type="project" value="UniProtKB-KW"/>
</dbReference>